<sequence length="153" mass="16724">MKKIRKIAVIGTGLVGSICAYALVNQEACDELYLIDINNRRTEGEAWDIAQGNTFIPKRTKITAADYSICRELDVIVFTAGGPPKPSQTRLDTLDVSIDIADAVVTEVMKNGFKGIFTVASNPVDIVTYFIYKKVGCLLIKQSEPALQSTQHG</sequence>
<dbReference type="STRING" id="34097.SAMN02745150_01462"/>
<gene>
    <name evidence="5" type="ORF">SAMN02745150_01462</name>
</gene>
<evidence type="ECO:0000313" key="5">
    <source>
        <dbReference type="EMBL" id="SFB96663.1"/>
    </source>
</evidence>
<dbReference type="Pfam" id="PF00056">
    <property type="entry name" value="Ldh_1_N"/>
    <property type="match status" value="1"/>
</dbReference>
<evidence type="ECO:0000256" key="1">
    <source>
        <dbReference type="ARBA" id="ARBA00023002"/>
    </source>
</evidence>
<evidence type="ECO:0000259" key="4">
    <source>
        <dbReference type="Pfam" id="PF00056"/>
    </source>
</evidence>
<evidence type="ECO:0000256" key="2">
    <source>
        <dbReference type="ARBA" id="ARBA00023027"/>
    </source>
</evidence>
<evidence type="ECO:0000256" key="3">
    <source>
        <dbReference type="SAM" id="SignalP"/>
    </source>
</evidence>
<feature type="signal peptide" evidence="3">
    <location>
        <begin position="1"/>
        <end position="22"/>
    </location>
</feature>
<feature type="domain" description="Lactate/malate dehydrogenase N-terminal" evidence="4">
    <location>
        <begin position="6"/>
        <end position="135"/>
    </location>
</feature>
<dbReference type="GO" id="GO:0006089">
    <property type="term" value="P:lactate metabolic process"/>
    <property type="evidence" value="ECO:0007669"/>
    <property type="project" value="TreeGrafter"/>
</dbReference>
<dbReference type="InterPro" id="IPR001236">
    <property type="entry name" value="Lactate/malate_DH_N"/>
</dbReference>
<dbReference type="SUPFAM" id="SSF51735">
    <property type="entry name" value="NAD(P)-binding Rossmann-fold domains"/>
    <property type="match status" value="1"/>
</dbReference>
<dbReference type="GO" id="GO:0004459">
    <property type="term" value="F:L-lactate dehydrogenase (NAD+) activity"/>
    <property type="evidence" value="ECO:0007669"/>
    <property type="project" value="TreeGrafter"/>
</dbReference>
<dbReference type="InterPro" id="IPR036291">
    <property type="entry name" value="NAD(P)-bd_dom_sf"/>
</dbReference>
<reference evidence="6" key="1">
    <citation type="submission" date="2016-10" db="EMBL/GenBank/DDBJ databases">
        <authorList>
            <person name="Varghese N."/>
            <person name="Submissions S."/>
        </authorList>
    </citation>
    <scope>NUCLEOTIDE SEQUENCE [LARGE SCALE GENOMIC DNA]</scope>
    <source>
        <strain evidence="6">ATCC 43811</strain>
    </source>
</reference>
<dbReference type="AlphaFoldDB" id="A0A1I1FHQ2"/>
<dbReference type="EMBL" id="FOKY01000030">
    <property type="protein sequence ID" value="SFB96663.1"/>
    <property type="molecule type" value="Genomic_DNA"/>
</dbReference>
<keyword evidence="3" id="KW-0732">Signal</keyword>
<dbReference type="PANTHER" id="PTHR43128">
    <property type="entry name" value="L-2-HYDROXYCARBOXYLATE DEHYDROGENASE (NAD(P)(+))"/>
    <property type="match status" value="1"/>
</dbReference>
<name>A0A1I1FHQ2_BREAD</name>
<dbReference type="Gene3D" id="3.40.50.720">
    <property type="entry name" value="NAD(P)-binding Rossmann-like Domain"/>
    <property type="match status" value="1"/>
</dbReference>
<dbReference type="PANTHER" id="PTHR43128:SF16">
    <property type="entry name" value="L-LACTATE DEHYDROGENASE"/>
    <property type="match status" value="1"/>
</dbReference>
<dbReference type="Proteomes" id="UP000240042">
    <property type="component" value="Unassembled WGS sequence"/>
</dbReference>
<keyword evidence="1" id="KW-0560">Oxidoreductase</keyword>
<keyword evidence="2" id="KW-0520">NAD</keyword>
<dbReference type="PRINTS" id="PR00086">
    <property type="entry name" value="LLDHDRGNASE"/>
</dbReference>
<dbReference type="RefSeq" id="WP_200778589.1">
    <property type="nucleotide sequence ID" value="NZ_FOKY01000030.1"/>
</dbReference>
<keyword evidence="6" id="KW-1185">Reference proteome</keyword>
<evidence type="ECO:0000313" key="6">
    <source>
        <dbReference type="Proteomes" id="UP000240042"/>
    </source>
</evidence>
<organism evidence="5 6">
    <name type="scientific">Brevinema andersonii</name>
    <dbReference type="NCBI Taxonomy" id="34097"/>
    <lineage>
        <taxon>Bacteria</taxon>
        <taxon>Pseudomonadati</taxon>
        <taxon>Spirochaetota</taxon>
        <taxon>Spirochaetia</taxon>
        <taxon>Brevinematales</taxon>
        <taxon>Brevinemataceae</taxon>
        <taxon>Brevinema</taxon>
    </lineage>
</organism>
<accession>A0A1I1FHQ2</accession>
<protein>
    <submittedName>
        <fullName evidence="5">Lactate/malate dehydrogenase, NAD binding domain</fullName>
    </submittedName>
</protein>
<dbReference type="InterPro" id="IPR001557">
    <property type="entry name" value="L-lactate/malate_DH"/>
</dbReference>
<feature type="chain" id="PRO_5015153743" evidence="3">
    <location>
        <begin position="23"/>
        <end position="153"/>
    </location>
</feature>
<proteinExistence type="predicted"/>